<reference evidence="1" key="1">
    <citation type="submission" date="2020-04" db="EMBL/GenBank/DDBJ databases">
        <authorList>
            <person name="Chiriac C."/>
            <person name="Salcher M."/>
            <person name="Ghai R."/>
            <person name="Kavagutti S V."/>
        </authorList>
    </citation>
    <scope>NUCLEOTIDE SEQUENCE</scope>
</reference>
<protein>
    <submittedName>
        <fullName evidence="1">Uncharacterized protein</fullName>
    </submittedName>
</protein>
<dbReference type="EMBL" id="LR796189">
    <property type="protein sequence ID" value="CAB4125693.1"/>
    <property type="molecule type" value="Genomic_DNA"/>
</dbReference>
<sequence>MNQREATVNCILSVLEERGVEYELNGPTPIATVLNSDDKHKVRSILITMFQQGKIDFKDSSRLSDDKYMKEYVSGLVNNWIRKAPEFNGNAKYEAKNPGSRAGSGDEQIREMKKLLSTVTDQATKDLIQSHIDARVAEIKPATVSVNYDAIPADLRAKLGL</sequence>
<accession>A0A6J5KXM4</accession>
<proteinExistence type="predicted"/>
<gene>
    <name evidence="1" type="ORF">UFOVP53_202</name>
</gene>
<name>A0A6J5KXM4_9CAUD</name>
<organism evidence="1">
    <name type="scientific">uncultured Caudovirales phage</name>
    <dbReference type="NCBI Taxonomy" id="2100421"/>
    <lineage>
        <taxon>Viruses</taxon>
        <taxon>Duplodnaviria</taxon>
        <taxon>Heunggongvirae</taxon>
        <taxon>Uroviricota</taxon>
        <taxon>Caudoviricetes</taxon>
        <taxon>Peduoviridae</taxon>
        <taxon>Maltschvirus</taxon>
        <taxon>Maltschvirus maltsch</taxon>
    </lineage>
</organism>
<evidence type="ECO:0000313" key="1">
    <source>
        <dbReference type="EMBL" id="CAB4125693.1"/>
    </source>
</evidence>